<dbReference type="PANTHER" id="PTHR43649:SF12">
    <property type="entry name" value="DIACETYLCHITOBIOSE BINDING PROTEIN DASA"/>
    <property type="match status" value="1"/>
</dbReference>
<evidence type="ECO:0000256" key="1">
    <source>
        <dbReference type="SAM" id="SignalP"/>
    </source>
</evidence>
<accession>A0ABT2UAY5</accession>
<comment type="caution">
    <text evidence="2">The sequence shown here is derived from an EMBL/GenBank/DDBJ whole genome shotgun (WGS) entry which is preliminary data.</text>
</comment>
<evidence type="ECO:0000313" key="3">
    <source>
        <dbReference type="Proteomes" id="UP001652445"/>
    </source>
</evidence>
<name>A0ABT2UAY5_9BACL</name>
<keyword evidence="3" id="KW-1185">Reference proteome</keyword>
<feature type="signal peptide" evidence="1">
    <location>
        <begin position="1"/>
        <end position="22"/>
    </location>
</feature>
<sequence>MEKKKMWVASMAVVLASGTLLAACSSKEGNGTGQQAAEVKKDITVSVYDRGNVAQDEGTIENNRWTKWINEKGPANVKFVAIPRTNSQEKINVLFASGSAPDLLFEYAPNIKNPLYDQKQLMPLDSLIENSSVDYKKLLQENPVLKKAGTKADGKLYEFGRLNWVEPIRGLIIRTDWLKKLNLEMPKTTEDLYKVAKAFAEQDPDGNGKKDSYGIALSSSSEATINQIFQASQKWDVKDGQLGINWEQSKDLNAFKKKLYDEGIIDKDFINDKNGAKAKQDFINGKVGIYPFLGVNSTDMILSMIDPLKKNVATATVAYMPYPKSPFGQFIPTLQNPIQMTAVVNATAKNPDAVMKYVDFISRNTTLDTLTNGNEGEHHKVVDGCLEVIDKDKMKKQVSDVTGDMRMLENSGLRFDKCSIPIVKYKSDPRKQEYQDFYQSLRDTYLTFDKPYAELTHSEHMPQPPKELALIQTNADKAISDIWTKALVSGEKYTIDQALKDAKDAWEKAGGKQVEDWYKNWYINEKDKAVLAKDIIEVAKKQDEQYKKLLKELK</sequence>
<proteinExistence type="predicted"/>
<dbReference type="InterPro" id="IPR006059">
    <property type="entry name" value="SBP"/>
</dbReference>
<dbReference type="Gene3D" id="3.40.190.10">
    <property type="entry name" value="Periplasmic binding protein-like II"/>
    <property type="match status" value="2"/>
</dbReference>
<feature type="chain" id="PRO_5047254716" evidence="1">
    <location>
        <begin position="23"/>
        <end position="554"/>
    </location>
</feature>
<dbReference type="SUPFAM" id="SSF53850">
    <property type="entry name" value="Periplasmic binding protein-like II"/>
    <property type="match status" value="1"/>
</dbReference>
<dbReference type="PANTHER" id="PTHR43649">
    <property type="entry name" value="ARABINOSE-BINDING PROTEIN-RELATED"/>
    <property type="match status" value="1"/>
</dbReference>
<dbReference type="PROSITE" id="PS51257">
    <property type="entry name" value="PROKAR_LIPOPROTEIN"/>
    <property type="match status" value="1"/>
</dbReference>
<dbReference type="InterPro" id="IPR050490">
    <property type="entry name" value="Bact_solute-bd_prot1"/>
</dbReference>
<dbReference type="EMBL" id="JAOQIO010000015">
    <property type="protein sequence ID" value="MCU6791803.1"/>
    <property type="molecule type" value="Genomic_DNA"/>
</dbReference>
<reference evidence="2 3" key="1">
    <citation type="submission" date="2022-09" db="EMBL/GenBank/DDBJ databases">
        <authorList>
            <person name="Han X.L."/>
            <person name="Wang Q."/>
            <person name="Lu T."/>
        </authorList>
    </citation>
    <scope>NUCLEOTIDE SEQUENCE [LARGE SCALE GENOMIC DNA]</scope>
    <source>
        <strain evidence="2 3">WQ 127069</strain>
    </source>
</reference>
<organism evidence="2 3">
    <name type="scientific">Paenibacillus baimaensis</name>
    <dbReference type="NCBI Taxonomy" id="2982185"/>
    <lineage>
        <taxon>Bacteria</taxon>
        <taxon>Bacillati</taxon>
        <taxon>Bacillota</taxon>
        <taxon>Bacilli</taxon>
        <taxon>Bacillales</taxon>
        <taxon>Paenibacillaceae</taxon>
        <taxon>Paenibacillus</taxon>
    </lineage>
</organism>
<protein>
    <submittedName>
        <fullName evidence="2">Extracellular solute-binding protein</fullName>
    </submittedName>
</protein>
<gene>
    <name evidence="2" type="ORF">OB236_06620</name>
</gene>
<evidence type="ECO:0000313" key="2">
    <source>
        <dbReference type="EMBL" id="MCU6791803.1"/>
    </source>
</evidence>
<dbReference type="Proteomes" id="UP001652445">
    <property type="component" value="Unassembled WGS sequence"/>
</dbReference>
<dbReference type="Pfam" id="PF01547">
    <property type="entry name" value="SBP_bac_1"/>
    <property type="match status" value="1"/>
</dbReference>
<dbReference type="RefSeq" id="WP_262683247.1">
    <property type="nucleotide sequence ID" value="NZ_JAOQIO010000015.1"/>
</dbReference>
<keyword evidence="1" id="KW-0732">Signal</keyword>